<dbReference type="PANTHER" id="PTHR31735:SF1">
    <property type="entry name" value="VACUOLAR MEMBRANE PROTEIN YPL162C"/>
    <property type="match status" value="1"/>
</dbReference>
<feature type="compositionally biased region" description="Polar residues" evidence="1">
    <location>
        <begin position="383"/>
        <end position="394"/>
    </location>
</feature>
<keyword evidence="2" id="KW-0472">Membrane</keyword>
<dbReference type="OrthoDB" id="431202at2759"/>
<feature type="transmembrane region" description="Helical" evidence="2">
    <location>
        <begin position="214"/>
        <end position="238"/>
    </location>
</feature>
<dbReference type="PANTHER" id="PTHR31735">
    <property type="entry name" value="VACUOLAR MEMBRANE PROTEIN YPL162C"/>
    <property type="match status" value="1"/>
</dbReference>
<comment type="caution">
    <text evidence="3">The sequence shown here is derived from an EMBL/GenBank/DDBJ whole genome shotgun (WGS) entry which is preliminary data.</text>
</comment>
<feature type="compositionally biased region" description="Acidic residues" evidence="1">
    <location>
        <begin position="421"/>
        <end position="431"/>
    </location>
</feature>
<feature type="region of interest" description="Disordered" evidence="1">
    <location>
        <begin position="1"/>
        <end position="38"/>
    </location>
</feature>
<name>A0A8H3TW01_9TREE</name>
<feature type="region of interest" description="Disordered" evidence="1">
    <location>
        <begin position="269"/>
        <end position="495"/>
    </location>
</feature>
<dbReference type="AlphaFoldDB" id="A0A8H3TW01"/>
<feature type="compositionally biased region" description="Polar residues" evidence="1">
    <location>
        <begin position="277"/>
        <end position="299"/>
    </location>
</feature>
<feature type="transmembrane region" description="Helical" evidence="2">
    <location>
        <begin position="42"/>
        <end position="68"/>
    </location>
</feature>
<keyword evidence="2" id="KW-0812">Transmembrane</keyword>
<feature type="compositionally biased region" description="Basic and acidic residues" evidence="1">
    <location>
        <begin position="301"/>
        <end position="328"/>
    </location>
</feature>
<dbReference type="EMBL" id="BLZA01000030">
    <property type="protein sequence ID" value="GHJ88606.1"/>
    <property type="molecule type" value="Genomic_DNA"/>
</dbReference>
<organism evidence="3 4">
    <name type="scientific">Naganishia liquefaciens</name>
    <dbReference type="NCBI Taxonomy" id="104408"/>
    <lineage>
        <taxon>Eukaryota</taxon>
        <taxon>Fungi</taxon>
        <taxon>Dikarya</taxon>
        <taxon>Basidiomycota</taxon>
        <taxon>Agaricomycotina</taxon>
        <taxon>Tremellomycetes</taxon>
        <taxon>Filobasidiales</taxon>
        <taxon>Filobasidiaceae</taxon>
        <taxon>Naganishia</taxon>
    </lineage>
</organism>
<dbReference type="Proteomes" id="UP000620104">
    <property type="component" value="Unassembled WGS sequence"/>
</dbReference>
<evidence type="ECO:0000313" key="4">
    <source>
        <dbReference type="Proteomes" id="UP000620104"/>
    </source>
</evidence>
<feature type="transmembrane region" description="Helical" evidence="2">
    <location>
        <begin position="172"/>
        <end position="194"/>
    </location>
</feature>
<keyword evidence="4" id="KW-1185">Reference proteome</keyword>
<feature type="compositionally biased region" description="Basic and acidic residues" evidence="1">
    <location>
        <begin position="372"/>
        <end position="382"/>
    </location>
</feature>
<accession>A0A8H3TW01</accession>
<gene>
    <name evidence="3" type="ORF">NliqN6_5008</name>
</gene>
<sequence>MRHATRKNMVCTWAHPQRHAMQDPPPDHDPEPDHDPHKSCSLVGPVALIVQALMAVLVVGSLLVKRWYEGTGGRKKRRWRVWALDVGKQLIGQGAVHGSNLLISDQVADKGGSNPCSLYFLNVLVDTTIGVLVLYLALKGLTKACILVWGSEGFISGVFGHPPRIRFWLQQLGIYLGALLVMKLFVLVLFALALDDVLLPLAGWILNWMAAWSQVVFVMAIFPLLMNIIQFCLIDSLIKGREDAMPQDGHAYTPAPTQPKDLEEALLDDSIDPEPDSSLTQSRFPTTFPSHQRGDSLNTIDGERGRGRSRDASRTSSRARGDHVDGLRTPRTASTTGVPRQRTPVVATSPLLGPIPVSPGPSNRSLGMNHLYDAEGMRRTKSTDGYGSTGSTAPSPVPRADRIRDQDVSPLPGLGNTGDRDNDDDDDDDVDGPFPDLDITPRPADVSRIPGPSMIFPSRIDERVRIQARRSLSSEEPRRKGGRGTQGSRDGAGLGHVVMLDDV</sequence>
<dbReference type="Pfam" id="PF12400">
    <property type="entry name" value="STIMATE"/>
    <property type="match status" value="1"/>
</dbReference>
<reference evidence="3" key="1">
    <citation type="submission" date="2020-07" db="EMBL/GenBank/DDBJ databases">
        <title>Draft Genome Sequence of a Deep-Sea Yeast, Naganishia (Cryptococcus) liquefaciens strain N6.</title>
        <authorList>
            <person name="Han Y.W."/>
            <person name="Kajitani R."/>
            <person name="Morimoto H."/>
            <person name="Parhat M."/>
            <person name="Tsubouchi H."/>
            <person name="Bakenova O."/>
            <person name="Ogata M."/>
            <person name="Argunhan B."/>
            <person name="Aoki R."/>
            <person name="Kajiwara S."/>
            <person name="Itoh T."/>
            <person name="Iwasaki H."/>
        </authorList>
    </citation>
    <scope>NUCLEOTIDE SEQUENCE</scope>
    <source>
        <strain evidence="3">N6</strain>
    </source>
</reference>
<evidence type="ECO:0000313" key="3">
    <source>
        <dbReference type="EMBL" id="GHJ88606.1"/>
    </source>
</evidence>
<keyword evidence="2" id="KW-1133">Transmembrane helix</keyword>
<protein>
    <recommendedName>
        <fullName evidence="5">Vacuolar membrane protein</fullName>
    </recommendedName>
</protein>
<proteinExistence type="predicted"/>
<evidence type="ECO:0000256" key="2">
    <source>
        <dbReference type="SAM" id="Phobius"/>
    </source>
</evidence>
<feature type="compositionally biased region" description="Basic and acidic residues" evidence="1">
    <location>
        <begin position="25"/>
        <end position="38"/>
    </location>
</feature>
<dbReference type="InterPro" id="IPR022127">
    <property type="entry name" value="STIMATE/YPL162C"/>
</dbReference>
<evidence type="ECO:0008006" key="5">
    <source>
        <dbReference type="Google" id="ProtNLM"/>
    </source>
</evidence>
<evidence type="ECO:0000256" key="1">
    <source>
        <dbReference type="SAM" id="MobiDB-lite"/>
    </source>
</evidence>
<dbReference type="GO" id="GO:0016020">
    <property type="term" value="C:membrane"/>
    <property type="evidence" value="ECO:0007669"/>
    <property type="project" value="TreeGrafter"/>
</dbReference>
<feature type="transmembrane region" description="Helical" evidence="2">
    <location>
        <begin position="118"/>
        <end position="138"/>
    </location>
</feature>